<evidence type="ECO:0000313" key="2">
    <source>
        <dbReference type="EMBL" id="UWQ39929.1"/>
    </source>
</evidence>
<name>A0ABY5WEN6_9RHOB</name>
<dbReference type="Pfam" id="PF05970">
    <property type="entry name" value="PIF1"/>
    <property type="match status" value="1"/>
</dbReference>
<evidence type="ECO:0000259" key="1">
    <source>
        <dbReference type="Pfam" id="PF05970"/>
    </source>
</evidence>
<dbReference type="PANTHER" id="PTHR47642">
    <property type="entry name" value="ATP-DEPENDENT DNA HELICASE"/>
    <property type="match status" value="1"/>
</dbReference>
<dbReference type="InterPro" id="IPR051055">
    <property type="entry name" value="PIF1_helicase"/>
</dbReference>
<dbReference type="SUPFAM" id="SSF52540">
    <property type="entry name" value="P-loop containing nucleoside triphosphate hydrolases"/>
    <property type="match status" value="2"/>
</dbReference>
<dbReference type="EMBL" id="CP081051">
    <property type="protein sequence ID" value="UWQ39929.1"/>
    <property type="molecule type" value="Genomic_DNA"/>
</dbReference>
<dbReference type="InterPro" id="IPR027417">
    <property type="entry name" value="P-loop_NTPase"/>
</dbReference>
<dbReference type="Gene3D" id="3.40.50.300">
    <property type="entry name" value="P-loop containing nucleotide triphosphate hydrolases"/>
    <property type="match status" value="2"/>
</dbReference>
<evidence type="ECO:0000313" key="3">
    <source>
        <dbReference type="Proteomes" id="UP001058514"/>
    </source>
</evidence>
<proteinExistence type="predicted"/>
<dbReference type="RefSeq" id="WP_259963451.1">
    <property type="nucleotide sequence ID" value="NZ_CP081051.1"/>
</dbReference>
<dbReference type="CDD" id="cd18809">
    <property type="entry name" value="SF1_C_RecD"/>
    <property type="match status" value="1"/>
</dbReference>
<accession>A0ABY5WEN6</accession>
<protein>
    <submittedName>
        <fullName evidence="2">AAA family ATPase</fullName>
    </submittedName>
</protein>
<sequence length="522" mass="57743">MNIKDFSKKLVQRIKDGAQAPILDPKAMTAPRGVRMILGTYAPPVSRRDQAYEDSDGISECLSCVRSGAPLVLISGRAGTGKSRFIRYLGQIDEGRRQIIVAPTGVAALNIGAATIHKTFQLPFGALDARKMERRPLGRELEMIDRLVIDEISMVRADILDAIDMRMRERRGDPRPFGGVQVVMVGDFLQLPPVTPREEEAMLARLGYHTPYAFSAKVVNEMDLKVVTLSKVWRQSDRDFIEVLGRIRSGRARQQDVGWLNDQCFRPAKKGTRPLMLTPTRNAAQRYNETGINNQRSKRRSELQLGSCANGVEIGEHVFEAIRRGSFEGDAGRRKVVPVPDKVSLLPGVRIMAVKNDPGGKFVNGSLGTVLAAHPGQGETELPYVDVQFDDRPDPVSVGRVTWEEIRHRWNSATEAVEKEIVGSYTQIPLALGYAVTIHKSQGLTLTDMRLDLGNGTFAPGMLYVALSRAKSMDGLSFARPVRLDDMRTDEITTQFLAWARESARLEIVNDAPGSGNQAPSE</sequence>
<feature type="domain" description="DNA helicase Pif1-like DEAD-box helicase" evidence="1">
    <location>
        <begin position="70"/>
        <end position="255"/>
    </location>
</feature>
<dbReference type="Proteomes" id="UP001058514">
    <property type="component" value="Chromosome"/>
</dbReference>
<dbReference type="InterPro" id="IPR010285">
    <property type="entry name" value="DNA_helicase_pif1-like_DEAD"/>
</dbReference>
<keyword evidence="3" id="KW-1185">Reference proteome</keyword>
<reference evidence="2" key="1">
    <citation type="submission" date="2021-08" db="EMBL/GenBank/DDBJ databases">
        <authorList>
            <person name="Nwanade C."/>
            <person name="Wang M."/>
            <person name="Masoudi A."/>
            <person name="Yu Z."/>
            <person name="Liu J."/>
        </authorList>
    </citation>
    <scope>NUCLEOTIDE SEQUENCE</scope>
    <source>
        <strain evidence="2">S166</strain>
    </source>
</reference>
<gene>
    <name evidence="2" type="ORF">K3718_10045</name>
</gene>
<organism evidence="2 3">
    <name type="scientific">Leisingera aquaemixtae</name>
    <dbReference type="NCBI Taxonomy" id="1396826"/>
    <lineage>
        <taxon>Bacteria</taxon>
        <taxon>Pseudomonadati</taxon>
        <taxon>Pseudomonadota</taxon>
        <taxon>Alphaproteobacteria</taxon>
        <taxon>Rhodobacterales</taxon>
        <taxon>Roseobacteraceae</taxon>
        <taxon>Leisingera</taxon>
    </lineage>
</organism>